<reference evidence="1" key="1">
    <citation type="submission" date="2018-05" db="EMBL/GenBank/DDBJ databases">
        <authorList>
            <person name="Lanie J.A."/>
            <person name="Ng W.-L."/>
            <person name="Kazmierczak K.M."/>
            <person name="Andrzejewski T.M."/>
            <person name="Davidsen T.M."/>
            <person name="Wayne K.J."/>
            <person name="Tettelin H."/>
            <person name="Glass J.I."/>
            <person name="Rusch D."/>
            <person name="Podicherti R."/>
            <person name="Tsui H.-C.T."/>
            <person name="Winkler M.E."/>
        </authorList>
    </citation>
    <scope>NUCLEOTIDE SEQUENCE</scope>
</reference>
<evidence type="ECO:0008006" key="2">
    <source>
        <dbReference type="Google" id="ProtNLM"/>
    </source>
</evidence>
<organism evidence="1">
    <name type="scientific">marine metagenome</name>
    <dbReference type="NCBI Taxonomy" id="408172"/>
    <lineage>
        <taxon>unclassified sequences</taxon>
        <taxon>metagenomes</taxon>
        <taxon>ecological metagenomes</taxon>
    </lineage>
</organism>
<evidence type="ECO:0000313" key="1">
    <source>
        <dbReference type="EMBL" id="SVA59111.1"/>
    </source>
</evidence>
<dbReference type="EMBL" id="UINC01013729">
    <property type="protein sequence ID" value="SVA59111.1"/>
    <property type="molecule type" value="Genomic_DNA"/>
</dbReference>
<proteinExistence type="predicted"/>
<protein>
    <recommendedName>
        <fullName evidence="2">Bacterial surface antigen (D15) domain-containing protein</fullName>
    </recommendedName>
</protein>
<gene>
    <name evidence="1" type="ORF">METZ01_LOCUS111965</name>
</gene>
<accession>A0A381X3P7</accession>
<name>A0A381X3P7_9ZZZZ</name>
<sequence>MKKLSFLFIIFILIHSSVSAIERRTEQFPTDFGYLALPLPYVIPGAGMGLGLLGGFNNVPFGSTETTLDLFAILITGDIGGGIVLATDVPVIPEMILLDVGQGNFDKGSFRSYRDRRMNSDPDDYVISELSDTRFRFTRLTLTFFDRMFDVFTFGTNNKSTLSAIRDKEGKLIYEANQSFEGDSRSNGFQIDWTDDRTDPQKGLKLIYTNTDSPGSASDSPDYFVQNYNFTAYIPVLSYSTFALNWYRSGATVRKQGNTDLDYLIAKETATCFSNCDSETIALLAKNRQATNQYGSAGSLGGTERMRSYVGGRFSGAQVESRGAEFRWNLSEEKTAFDWYFIKDIRTGFQVAFFYEEGTVADKTSDLWNEKRTSTGIGTRLVTGSGFVYRLDYATGKEGGSTIVIFDYPWGTFGQ</sequence>
<dbReference type="AlphaFoldDB" id="A0A381X3P7"/>